<name>A0AAN8V4P5_9MAGN</name>
<accession>A0AAN8V4P5</accession>
<dbReference type="PANTHER" id="PTHR33108">
    <property type="entry name" value="OS01G0745000 PROTEIN"/>
    <property type="match status" value="1"/>
</dbReference>
<keyword evidence="2" id="KW-1185">Reference proteome</keyword>
<sequence>MASEAVKIAVCGCCGIWEECTLDYIGWVEEKYGGVWVCGLCEEAIKDEQARLGVEVGVALRLHAMFRETISSNKDDPPSGCVAHSLIQLIKKIISSSSTSPSPSPSSVNASLS</sequence>
<evidence type="ECO:0000313" key="2">
    <source>
        <dbReference type="Proteomes" id="UP001370490"/>
    </source>
</evidence>
<gene>
    <name evidence="1" type="ORF">RJ641_015066</name>
</gene>
<comment type="caution">
    <text evidence="1">The sequence shown here is derived from an EMBL/GenBank/DDBJ whole genome shotgun (WGS) entry which is preliminary data.</text>
</comment>
<dbReference type="Pfam" id="PF07911">
    <property type="entry name" value="DUF1677"/>
    <property type="match status" value="1"/>
</dbReference>
<dbReference type="AlphaFoldDB" id="A0AAN8V4P5"/>
<dbReference type="PANTHER" id="PTHR33108:SF42">
    <property type="entry name" value="(WILD MALAYSIAN BANANA) HYPOTHETICAL PROTEIN"/>
    <property type="match status" value="1"/>
</dbReference>
<evidence type="ECO:0000313" key="1">
    <source>
        <dbReference type="EMBL" id="KAK6921388.1"/>
    </source>
</evidence>
<organism evidence="1 2">
    <name type="scientific">Dillenia turbinata</name>
    <dbReference type="NCBI Taxonomy" id="194707"/>
    <lineage>
        <taxon>Eukaryota</taxon>
        <taxon>Viridiplantae</taxon>
        <taxon>Streptophyta</taxon>
        <taxon>Embryophyta</taxon>
        <taxon>Tracheophyta</taxon>
        <taxon>Spermatophyta</taxon>
        <taxon>Magnoliopsida</taxon>
        <taxon>eudicotyledons</taxon>
        <taxon>Gunneridae</taxon>
        <taxon>Pentapetalae</taxon>
        <taxon>Dilleniales</taxon>
        <taxon>Dilleniaceae</taxon>
        <taxon>Dillenia</taxon>
    </lineage>
</organism>
<reference evidence="1 2" key="1">
    <citation type="submission" date="2023-12" db="EMBL/GenBank/DDBJ databases">
        <title>A high-quality genome assembly for Dillenia turbinata (Dilleniales).</title>
        <authorList>
            <person name="Chanderbali A."/>
        </authorList>
    </citation>
    <scope>NUCLEOTIDE SEQUENCE [LARGE SCALE GENOMIC DNA]</scope>
    <source>
        <strain evidence="1">LSX21</strain>
        <tissue evidence="1">Leaf</tissue>
    </source>
</reference>
<dbReference type="Proteomes" id="UP001370490">
    <property type="component" value="Unassembled WGS sequence"/>
</dbReference>
<proteinExistence type="predicted"/>
<dbReference type="InterPro" id="IPR012876">
    <property type="entry name" value="DUF1677_pln"/>
</dbReference>
<protein>
    <submittedName>
        <fullName evidence="1">Uncharacterized protein</fullName>
    </submittedName>
</protein>
<dbReference type="EMBL" id="JBAMMX010000020">
    <property type="protein sequence ID" value="KAK6921388.1"/>
    <property type="molecule type" value="Genomic_DNA"/>
</dbReference>